<evidence type="ECO:0000313" key="2">
    <source>
        <dbReference type="Proteomes" id="UP001497416"/>
    </source>
</evidence>
<accession>A0ABM9P173</accession>
<evidence type="ECO:0000313" key="1">
    <source>
        <dbReference type="EMBL" id="CAL2086983.1"/>
    </source>
</evidence>
<gene>
    <name evidence="1" type="ORF">T190607A01A_20730</name>
</gene>
<protein>
    <submittedName>
        <fullName evidence="1">Uncharacterized protein</fullName>
    </submittedName>
</protein>
<dbReference type="EMBL" id="CAXIXY010000004">
    <property type="protein sequence ID" value="CAL2086983.1"/>
    <property type="molecule type" value="Genomic_DNA"/>
</dbReference>
<sequence length="40" mass="4498">MEINSTFNPMKLSNTYINMTDVTSTSMFAYTTISTIITTL</sequence>
<proteinExistence type="predicted"/>
<comment type="caution">
    <text evidence="1">The sequence shown here is derived from an EMBL/GenBank/DDBJ whole genome shotgun (WGS) entry which is preliminary data.</text>
</comment>
<dbReference type="Proteomes" id="UP001497416">
    <property type="component" value="Unassembled WGS sequence"/>
</dbReference>
<keyword evidence="2" id="KW-1185">Reference proteome</keyword>
<name>A0ABM9P173_9FLAO</name>
<organism evidence="1 2">
    <name type="scientific">Tenacibaculum platacis</name>
    <dbReference type="NCBI Taxonomy" id="3137852"/>
    <lineage>
        <taxon>Bacteria</taxon>
        <taxon>Pseudomonadati</taxon>
        <taxon>Bacteroidota</taxon>
        <taxon>Flavobacteriia</taxon>
        <taxon>Flavobacteriales</taxon>
        <taxon>Flavobacteriaceae</taxon>
        <taxon>Tenacibaculum</taxon>
    </lineage>
</organism>
<reference evidence="1 2" key="1">
    <citation type="submission" date="2024-05" db="EMBL/GenBank/DDBJ databases">
        <authorList>
            <person name="Duchaud E."/>
        </authorList>
    </citation>
    <scope>NUCLEOTIDE SEQUENCE [LARGE SCALE GENOMIC DNA]</scope>
    <source>
        <strain evidence="1">Ena-SAMPLE-TAB-13-05-2024-13:56:06:370-140302</strain>
    </source>
</reference>